<protein>
    <submittedName>
        <fullName evidence="1">Adenosylcobinamide amidohydrolase</fullName>
    </submittedName>
</protein>
<gene>
    <name evidence="1" type="ORF">ACFQ03_12280</name>
</gene>
<dbReference type="InterPro" id="IPR052209">
    <property type="entry name" value="CbiZ"/>
</dbReference>
<dbReference type="PANTHER" id="PTHR35336:SF5">
    <property type="entry name" value="ADENOSYLCOBINAMIDE AMIDOHYDROLASE"/>
    <property type="match status" value="1"/>
</dbReference>
<proteinExistence type="predicted"/>
<reference evidence="2" key="1">
    <citation type="journal article" date="2019" name="Int. J. Syst. Evol. Microbiol.">
        <title>The Global Catalogue of Microorganisms (GCM) 10K type strain sequencing project: providing services to taxonomists for standard genome sequencing and annotation.</title>
        <authorList>
            <consortium name="The Broad Institute Genomics Platform"/>
            <consortium name="The Broad Institute Genome Sequencing Center for Infectious Disease"/>
            <person name="Wu L."/>
            <person name="Ma J."/>
        </authorList>
    </citation>
    <scope>NUCLEOTIDE SEQUENCE [LARGE SCALE GENOMIC DNA]</scope>
    <source>
        <strain evidence="2">CCUG 57263</strain>
    </source>
</reference>
<dbReference type="InterPro" id="IPR002808">
    <property type="entry name" value="AdoCbi_amidolase"/>
</dbReference>
<keyword evidence="2" id="KW-1185">Reference proteome</keyword>
<dbReference type="Proteomes" id="UP001597120">
    <property type="component" value="Unassembled WGS sequence"/>
</dbReference>
<dbReference type="PANTHER" id="PTHR35336">
    <property type="entry name" value="ADENOSYLCOBINAMIDE AMIDOHYDROLASE"/>
    <property type="match status" value="1"/>
</dbReference>
<comment type="caution">
    <text evidence="1">The sequence shown here is derived from an EMBL/GenBank/DDBJ whole genome shotgun (WGS) entry which is preliminary data.</text>
</comment>
<sequence length="212" mass="22610">MITSEKSLYTLNSSIWRGGFSECRYLINRQVSKNYCCDDPVLEMEQFLQGAGLAPAETAGMLTAARVTDAGRCEAEDSGIRVSTIVTAGLSNPARAGSRRERHSLFPGTINTIVIVEAAMTDSAMVNAVITATEAKTAALQDLRVQAGDGEGTATGTTTDAIIIAATQTGRTCQYAGTATLLGHMIGRTVYEAAYSSAQRNLNYWRERNAGQ</sequence>
<organism evidence="1 2">
    <name type="scientific">Paenibacillus residui</name>
    <dbReference type="NCBI Taxonomy" id="629724"/>
    <lineage>
        <taxon>Bacteria</taxon>
        <taxon>Bacillati</taxon>
        <taxon>Bacillota</taxon>
        <taxon>Bacilli</taxon>
        <taxon>Bacillales</taxon>
        <taxon>Paenibacillaceae</taxon>
        <taxon>Paenibacillus</taxon>
    </lineage>
</organism>
<evidence type="ECO:0000313" key="1">
    <source>
        <dbReference type="EMBL" id="MFD0869929.1"/>
    </source>
</evidence>
<accession>A0ABW3DCG1</accession>
<name>A0ABW3DCG1_9BACL</name>
<dbReference type="EMBL" id="JBHTIU010000039">
    <property type="protein sequence ID" value="MFD0869929.1"/>
    <property type="molecule type" value="Genomic_DNA"/>
</dbReference>
<dbReference type="Pfam" id="PF01955">
    <property type="entry name" value="CbiZ"/>
    <property type="match status" value="1"/>
</dbReference>
<dbReference type="RefSeq" id="WP_379288694.1">
    <property type="nucleotide sequence ID" value="NZ_JBHTIU010000039.1"/>
</dbReference>
<evidence type="ECO:0000313" key="2">
    <source>
        <dbReference type="Proteomes" id="UP001597120"/>
    </source>
</evidence>